<evidence type="ECO:0000313" key="2">
    <source>
        <dbReference type="Proteomes" id="UP000283975"/>
    </source>
</evidence>
<dbReference type="Proteomes" id="UP000283975">
    <property type="component" value="Unassembled WGS sequence"/>
</dbReference>
<gene>
    <name evidence="1" type="ORF">DW839_18495</name>
</gene>
<sequence length="108" mass="12553">MYGNEGEKWVMITELSINGLMINEVGTEFEIAPYYSVPHGYTSIKYEGILLFIPDDIFNEHFVKLEKYKQYYQLGDVIKINDNGNLSEYIIEDITGDGHYVTLHLEHN</sequence>
<reference evidence="1 2" key="1">
    <citation type="submission" date="2018-08" db="EMBL/GenBank/DDBJ databases">
        <title>A genome reference for cultivated species of the human gut microbiota.</title>
        <authorList>
            <person name="Zou Y."/>
            <person name="Xue W."/>
            <person name="Luo G."/>
        </authorList>
    </citation>
    <scope>NUCLEOTIDE SEQUENCE [LARGE SCALE GENOMIC DNA]</scope>
    <source>
        <strain evidence="1 2">AM35-14</strain>
    </source>
</reference>
<comment type="caution">
    <text evidence="1">The sequence shown here is derived from an EMBL/GenBank/DDBJ whole genome shotgun (WGS) entry which is preliminary data.</text>
</comment>
<protein>
    <submittedName>
        <fullName evidence="1">Uncharacterized protein</fullName>
    </submittedName>
</protein>
<dbReference type="EMBL" id="QSHZ01000020">
    <property type="protein sequence ID" value="RHC54687.1"/>
    <property type="molecule type" value="Genomic_DNA"/>
</dbReference>
<dbReference type="AlphaFoldDB" id="A0A414AT54"/>
<name>A0A414AT54_9FIRM</name>
<proteinExistence type="predicted"/>
<organism evidence="1 2">
    <name type="scientific">Enterocloster bolteae</name>
    <dbReference type="NCBI Taxonomy" id="208479"/>
    <lineage>
        <taxon>Bacteria</taxon>
        <taxon>Bacillati</taxon>
        <taxon>Bacillota</taxon>
        <taxon>Clostridia</taxon>
        <taxon>Lachnospirales</taxon>
        <taxon>Lachnospiraceae</taxon>
        <taxon>Enterocloster</taxon>
    </lineage>
</organism>
<evidence type="ECO:0000313" key="1">
    <source>
        <dbReference type="EMBL" id="RHC54687.1"/>
    </source>
</evidence>
<accession>A0A414AT54</accession>
<dbReference type="RefSeq" id="WP_002572321.1">
    <property type="nucleotide sequence ID" value="NZ_CBCSIM010000025.1"/>
</dbReference>